<name>A0ACC2ZT33_9EURO</name>
<sequence>MPNLERLRLAHDGCSSKSRSRPQSAKSTSTSHALSSRSQSLPPITHRTFSLSHTSRARLRKASPSLCTPSIPLNPHEFAALPPAIRRKHFSPEEQYCIASHYAPVILDATDEALYKQYQPRRDTTTSHSLGCVEEDEDCWEDSDFDEEDLEDMDMKDLDGFRWLENDHELDLELDDYHAISQAVNNKNPSSSLYRRSFRRGLSLSNVSFRRRSSSSTSIQSPPAFGSNINKLAPPQAPMLYQPKHSSKGSTSSLDPAATHYQDPAAKMKLRVYLASPQKFDEALEFGFPSLQREAIQASKRPKTSPDNVNSQPRTFLDDTPSLSEDDGTEHLRQDSPRTPIDMTFPSQRPARKFSADRSSHFRPRVVTETYAHASATDREMTLKMTLTRPELRNIEEPDHTTSYGVNDRPLDGAPLAVPSGSSRSIWDELPKEPSRMKRFLKKLKGRS</sequence>
<dbReference type="EMBL" id="JAPDRQ010000313">
    <property type="protein sequence ID" value="KAJ9650749.1"/>
    <property type="molecule type" value="Genomic_DNA"/>
</dbReference>
<dbReference type="Proteomes" id="UP001172386">
    <property type="component" value="Unassembled WGS sequence"/>
</dbReference>
<organism evidence="1 2">
    <name type="scientific">Neophaeococcomyces mojaviensis</name>
    <dbReference type="NCBI Taxonomy" id="3383035"/>
    <lineage>
        <taxon>Eukaryota</taxon>
        <taxon>Fungi</taxon>
        <taxon>Dikarya</taxon>
        <taxon>Ascomycota</taxon>
        <taxon>Pezizomycotina</taxon>
        <taxon>Eurotiomycetes</taxon>
        <taxon>Chaetothyriomycetidae</taxon>
        <taxon>Chaetothyriales</taxon>
        <taxon>Chaetothyriales incertae sedis</taxon>
        <taxon>Neophaeococcomyces</taxon>
    </lineage>
</organism>
<proteinExistence type="predicted"/>
<protein>
    <submittedName>
        <fullName evidence="1">Uncharacterized protein</fullName>
    </submittedName>
</protein>
<comment type="caution">
    <text evidence="1">The sequence shown here is derived from an EMBL/GenBank/DDBJ whole genome shotgun (WGS) entry which is preliminary data.</text>
</comment>
<evidence type="ECO:0000313" key="1">
    <source>
        <dbReference type="EMBL" id="KAJ9650749.1"/>
    </source>
</evidence>
<evidence type="ECO:0000313" key="2">
    <source>
        <dbReference type="Proteomes" id="UP001172386"/>
    </source>
</evidence>
<gene>
    <name evidence="1" type="ORF">H2198_009955</name>
</gene>
<accession>A0ACC2ZT33</accession>
<keyword evidence="2" id="KW-1185">Reference proteome</keyword>
<reference evidence="1" key="1">
    <citation type="submission" date="2022-10" db="EMBL/GenBank/DDBJ databases">
        <title>Culturing micro-colonial fungi from biological soil crusts in the Mojave desert and describing Neophaeococcomyces mojavensis, and introducing the new genera and species Taxawa tesnikishii.</title>
        <authorList>
            <person name="Kurbessoian T."/>
            <person name="Stajich J.E."/>
        </authorList>
    </citation>
    <scope>NUCLEOTIDE SEQUENCE</scope>
    <source>
        <strain evidence="1">JES_112</strain>
    </source>
</reference>